<dbReference type="InterPro" id="IPR016186">
    <property type="entry name" value="C-type_lectin-like/link_sf"/>
</dbReference>
<dbReference type="SMART" id="SM00034">
    <property type="entry name" value="CLECT"/>
    <property type="match status" value="2"/>
</dbReference>
<dbReference type="CDD" id="cd00037">
    <property type="entry name" value="CLECT"/>
    <property type="match status" value="2"/>
</dbReference>
<dbReference type="Gene3D" id="3.10.100.10">
    <property type="entry name" value="Mannose-Binding Protein A, subunit A"/>
    <property type="match status" value="2"/>
</dbReference>
<evidence type="ECO:0000256" key="2">
    <source>
        <dbReference type="SAM" id="MobiDB-lite"/>
    </source>
</evidence>
<feature type="chain" id="PRO_5042145582" description="C-type lectin domain-containing protein" evidence="3">
    <location>
        <begin position="17"/>
        <end position="369"/>
    </location>
</feature>
<dbReference type="PANTHER" id="PTHR22991">
    <property type="entry name" value="PROTEIN CBG13490"/>
    <property type="match status" value="1"/>
</dbReference>
<keyword evidence="3" id="KW-0732">Signal</keyword>
<feature type="domain" description="C-type lectin" evidence="4">
    <location>
        <begin position="166"/>
        <end position="282"/>
    </location>
</feature>
<protein>
    <recommendedName>
        <fullName evidence="4">C-type lectin domain-containing protein</fullName>
    </recommendedName>
</protein>
<dbReference type="PANTHER" id="PTHR22991:SF40">
    <property type="entry name" value="PROTEIN CBG13490"/>
    <property type="match status" value="1"/>
</dbReference>
<reference evidence="6" key="1">
    <citation type="submission" date="2024-02" db="UniProtKB">
        <authorList>
            <consortium name="WormBaseParasite"/>
        </authorList>
    </citation>
    <scope>IDENTIFICATION</scope>
</reference>
<evidence type="ECO:0000259" key="4">
    <source>
        <dbReference type="PROSITE" id="PS50041"/>
    </source>
</evidence>
<dbReference type="InterPro" id="IPR050976">
    <property type="entry name" value="Snaclec"/>
</dbReference>
<keyword evidence="5" id="KW-1185">Reference proteome</keyword>
<dbReference type="AlphaFoldDB" id="A0AAF3J1U7"/>
<organism evidence="5 6">
    <name type="scientific">Mesorhabditis belari</name>
    <dbReference type="NCBI Taxonomy" id="2138241"/>
    <lineage>
        <taxon>Eukaryota</taxon>
        <taxon>Metazoa</taxon>
        <taxon>Ecdysozoa</taxon>
        <taxon>Nematoda</taxon>
        <taxon>Chromadorea</taxon>
        <taxon>Rhabditida</taxon>
        <taxon>Rhabditina</taxon>
        <taxon>Rhabditomorpha</taxon>
        <taxon>Rhabditoidea</taxon>
        <taxon>Rhabditidae</taxon>
        <taxon>Mesorhabditinae</taxon>
        <taxon>Mesorhabditis</taxon>
    </lineage>
</organism>
<keyword evidence="1" id="KW-1015">Disulfide bond</keyword>
<proteinExistence type="predicted"/>
<dbReference type="SUPFAM" id="SSF56436">
    <property type="entry name" value="C-type lectin-like"/>
    <property type="match status" value="2"/>
</dbReference>
<evidence type="ECO:0000313" key="6">
    <source>
        <dbReference type="WBParaSite" id="MBELARI_LOCUS10921"/>
    </source>
</evidence>
<dbReference type="PROSITE" id="PS50041">
    <property type="entry name" value="C_TYPE_LECTIN_2"/>
    <property type="match status" value="2"/>
</dbReference>
<feature type="signal peptide" evidence="3">
    <location>
        <begin position="1"/>
        <end position="16"/>
    </location>
</feature>
<name>A0AAF3J1U7_9BILA</name>
<feature type="compositionally biased region" description="Low complexity" evidence="2">
    <location>
        <begin position="297"/>
        <end position="311"/>
    </location>
</feature>
<feature type="region of interest" description="Disordered" evidence="2">
    <location>
        <begin position="288"/>
        <end position="311"/>
    </location>
</feature>
<dbReference type="WBParaSite" id="MBELARI_LOCUS10921">
    <property type="protein sequence ID" value="MBELARI_LOCUS10921"/>
    <property type="gene ID" value="MBELARI_LOCUS10921"/>
</dbReference>
<evidence type="ECO:0000313" key="5">
    <source>
        <dbReference type="Proteomes" id="UP000887575"/>
    </source>
</evidence>
<evidence type="ECO:0000256" key="1">
    <source>
        <dbReference type="ARBA" id="ARBA00023157"/>
    </source>
</evidence>
<dbReference type="InterPro" id="IPR001304">
    <property type="entry name" value="C-type_lectin-like"/>
</dbReference>
<dbReference type="Proteomes" id="UP000887575">
    <property type="component" value="Unassembled WGS sequence"/>
</dbReference>
<accession>A0AAF3J1U7</accession>
<sequence>MRLLLIFSAFLGVSLSVCQNKDYTQLSNGKCYKIIKGSFTYFKAADMCQQQNGQLATLHKSADNDAMAQYLSSGLWEEAWIGLQCTTQSDCFWDDGTKFDYSNFNNNPDFSNGKNCVMLKAGLTVMPRFRDVYNGWTPKSCYSATDNALCEEISKDLPGCGDYSEFEGNCYKYQPSAPSWLAAETICAQQGGHLVSIHNILENIFIFNLLKADGVGVAAWIGLYNTANQYYWADSSIVDYYNLAGPALNMDPACYALSTTNLVSPQKWVPESCDNDLPFLCQRTTGSPSPVPPFVPPTTTSTTTTTKTTTTQWTTATEPLDPSAPTLPPIITSVPTVPTVPQANMTVAPTSNTTNSPTFLPRGLNILPL</sequence>
<evidence type="ECO:0000256" key="3">
    <source>
        <dbReference type="SAM" id="SignalP"/>
    </source>
</evidence>
<dbReference type="InterPro" id="IPR016187">
    <property type="entry name" value="CTDL_fold"/>
</dbReference>
<feature type="domain" description="C-type lectin" evidence="4">
    <location>
        <begin position="27"/>
        <end position="141"/>
    </location>
</feature>
<dbReference type="Pfam" id="PF00059">
    <property type="entry name" value="Lectin_C"/>
    <property type="match status" value="2"/>
</dbReference>